<evidence type="ECO:0000313" key="3">
    <source>
        <dbReference type="EMBL" id="PIQ73728.1"/>
    </source>
</evidence>
<evidence type="ECO:0000256" key="1">
    <source>
        <dbReference type="SAM" id="Phobius"/>
    </source>
</evidence>
<sequence length="534" mass="57872">MKLVNSLFQKHLDLISKSTSIEIFEKRFIDADKWLLWLKKNSKVTSKELNLLRLKLDNLSYSHDHFLAPSRITVDRRSILFIFFIVIVLFVFILFALFTIITTNRSFYPNQSTLNSGVQKISSLFFEGTFTNADGSPVTTRSDLYFSLYLGEGDIEPFYIGSCVGESALTPDFDGTFSVLLGEDCNMKPIPSEELSQNSSIWLGVRVSNDPEIKPRKRLFTSVGDTDARSLSGLERGTTNSSVLFLDDNGELVLDSKSPSINSTDGIFSIKGKGLMLETTDSTTGTIFIQPAGGANTIISSGNMGVGTFDPKNKLSVVGAEPYSSIASFRNIAPSSEESSVLELGIGESIENKNSTFVNFYSGASQLERGVKVGSISLNNGRVAYVTTGADFAEYFKYDGDIDLEPGMIIGISPDGIAPADIEMPIIGVVSATPGFIGNVQPLAIYNNTYILIGLVGQVDVLVTTENGEIEVGDKIGISDIIQGFGAKNNNNSDGIAGIVIENNNLKSFKACPKAHNAPHGLLCGKVKMLIRID</sequence>
<name>A0A2M6IUY0_9BACT</name>
<accession>A0A2M6IUY0</accession>
<keyword evidence="1" id="KW-0472">Membrane</keyword>
<comment type="caution">
    <text evidence="3">The sequence shown here is derived from an EMBL/GenBank/DDBJ whole genome shotgun (WGS) entry which is preliminary data.</text>
</comment>
<feature type="domain" description="Peptidase G2 IMC autoproteolytic cleavage" evidence="2">
    <location>
        <begin position="363"/>
        <end position="439"/>
    </location>
</feature>
<dbReference type="Pfam" id="PF11962">
    <property type="entry name" value="Peptidase_G2"/>
    <property type="match status" value="1"/>
</dbReference>
<dbReference type="EMBL" id="PCVM01000018">
    <property type="protein sequence ID" value="PIQ73728.1"/>
    <property type="molecule type" value="Genomic_DNA"/>
</dbReference>
<gene>
    <name evidence="3" type="ORF">COV58_00925</name>
</gene>
<proteinExistence type="predicted"/>
<organism evidence="3 4">
    <name type="scientific">Candidatus Roizmanbacteria bacterium CG11_big_fil_rev_8_21_14_0_20_36_8</name>
    <dbReference type="NCBI Taxonomy" id="1974856"/>
    <lineage>
        <taxon>Bacteria</taxon>
        <taxon>Candidatus Roizmaniibacteriota</taxon>
    </lineage>
</organism>
<feature type="transmembrane region" description="Helical" evidence="1">
    <location>
        <begin position="79"/>
        <end position="101"/>
    </location>
</feature>
<dbReference type="InterPro" id="IPR021865">
    <property type="entry name" value="Peptidase_G2"/>
</dbReference>
<reference evidence="3 4" key="1">
    <citation type="submission" date="2017-09" db="EMBL/GenBank/DDBJ databases">
        <title>Depth-based differentiation of microbial function through sediment-hosted aquifers and enrichment of novel symbionts in the deep terrestrial subsurface.</title>
        <authorList>
            <person name="Probst A.J."/>
            <person name="Ladd B."/>
            <person name="Jarett J.K."/>
            <person name="Geller-Mcgrath D.E."/>
            <person name="Sieber C.M."/>
            <person name="Emerson J.B."/>
            <person name="Anantharaman K."/>
            <person name="Thomas B.C."/>
            <person name="Malmstrom R."/>
            <person name="Stieglmeier M."/>
            <person name="Klingl A."/>
            <person name="Woyke T."/>
            <person name="Ryan C.M."/>
            <person name="Banfield J.F."/>
        </authorList>
    </citation>
    <scope>NUCLEOTIDE SEQUENCE [LARGE SCALE GENOMIC DNA]</scope>
    <source>
        <strain evidence="3">CG11_big_fil_rev_8_21_14_0_20_36_8</strain>
    </source>
</reference>
<evidence type="ECO:0000313" key="4">
    <source>
        <dbReference type="Proteomes" id="UP000231056"/>
    </source>
</evidence>
<dbReference type="Gene3D" id="2.40.300.10">
    <property type="entry name" value="Head decoration protein D"/>
    <property type="match status" value="1"/>
</dbReference>
<protein>
    <recommendedName>
        <fullName evidence="2">Peptidase G2 IMC autoproteolytic cleavage domain-containing protein</fullName>
    </recommendedName>
</protein>
<dbReference type="AlphaFoldDB" id="A0A2M6IUY0"/>
<evidence type="ECO:0000259" key="2">
    <source>
        <dbReference type="Pfam" id="PF11962"/>
    </source>
</evidence>
<keyword evidence="1" id="KW-1133">Transmembrane helix</keyword>
<keyword evidence="1" id="KW-0812">Transmembrane</keyword>
<dbReference type="Proteomes" id="UP000231056">
    <property type="component" value="Unassembled WGS sequence"/>
</dbReference>